<comment type="similarity">
    <text evidence="2">Belongs to the MotB family.</text>
</comment>
<dbReference type="GO" id="GO:0005886">
    <property type="term" value="C:plasma membrane"/>
    <property type="evidence" value="ECO:0007669"/>
    <property type="project" value="UniProtKB-SubCell"/>
</dbReference>
<dbReference type="AlphaFoldDB" id="A0A1G9Z8L2"/>
<dbReference type="Pfam" id="PF13677">
    <property type="entry name" value="MotB_plug"/>
    <property type="match status" value="1"/>
</dbReference>
<evidence type="ECO:0000256" key="2">
    <source>
        <dbReference type="ARBA" id="ARBA00008914"/>
    </source>
</evidence>
<sequence>MAKKQEDEAPAGSPAWMATFSDLMNLLLCFFVLLFSMSSTDAGKFEEVAASLAASFSILPSGGSALSSEGVLVNSGASQLNELSTYYNSMGLNAEGETDTEVQDAYEEVQEEGQAESEQMAEEITESLAASNVADQVEVTATSKYVVLNLSGGVLFDSGSYTIREDAKTLLKAVSVAIKEYDGNIISIEGHTDNVPMHSAQIEDNMMLSLYRAYSVYRFFVDEYGFSEETMTSSGRGENVPIATNETAEGRALNRRVEIKIYNNINS</sequence>
<dbReference type="PANTHER" id="PTHR30329:SF21">
    <property type="entry name" value="LIPOPROTEIN YIAD-RELATED"/>
    <property type="match status" value="1"/>
</dbReference>
<organism evidence="9 10">
    <name type="scientific">Lachnospira pectinoschiza</name>
    <dbReference type="NCBI Taxonomy" id="28052"/>
    <lineage>
        <taxon>Bacteria</taxon>
        <taxon>Bacillati</taxon>
        <taxon>Bacillota</taxon>
        <taxon>Clostridia</taxon>
        <taxon>Lachnospirales</taxon>
        <taxon>Lachnospiraceae</taxon>
        <taxon>Lachnospira</taxon>
    </lineage>
</organism>
<dbReference type="PANTHER" id="PTHR30329">
    <property type="entry name" value="STATOR ELEMENT OF FLAGELLAR MOTOR COMPLEX"/>
    <property type="match status" value="1"/>
</dbReference>
<dbReference type="SUPFAM" id="SSF103088">
    <property type="entry name" value="OmpA-like"/>
    <property type="match status" value="1"/>
</dbReference>
<dbReference type="Pfam" id="PF00691">
    <property type="entry name" value="OmpA"/>
    <property type="match status" value="1"/>
</dbReference>
<evidence type="ECO:0000259" key="8">
    <source>
        <dbReference type="PROSITE" id="PS51123"/>
    </source>
</evidence>
<dbReference type="RefSeq" id="WP_074522083.1">
    <property type="nucleotide sequence ID" value="NZ_FNHZ01000007.1"/>
</dbReference>
<dbReference type="InterPro" id="IPR050330">
    <property type="entry name" value="Bact_OuterMem_StrucFunc"/>
</dbReference>
<keyword evidence="6 7" id="KW-0472">Membrane</keyword>
<evidence type="ECO:0000256" key="7">
    <source>
        <dbReference type="PROSITE-ProRule" id="PRU00473"/>
    </source>
</evidence>
<dbReference type="CDD" id="cd07185">
    <property type="entry name" value="OmpA_C-like"/>
    <property type="match status" value="1"/>
</dbReference>
<proteinExistence type="inferred from homology"/>
<evidence type="ECO:0000256" key="6">
    <source>
        <dbReference type="ARBA" id="ARBA00023136"/>
    </source>
</evidence>
<reference evidence="10" key="1">
    <citation type="submission" date="2016-10" db="EMBL/GenBank/DDBJ databases">
        <authorList>
            <person name="Varghese N."/>
            <person name="Submissions S."/>
        </authorList>
    </citation>
    <scope>NUCLEOTIDE SEQUENCE [LARGE SCALE GENOMIC DNA]</scope>
    <source>
        <strain evidence="10">M83</strain>
    </source>
</reference>
<keyword evidence="4" id="KW-0812">Transmembrane</keyword>
<keyword evidence="5" id="KW-1133">Transmembrane helix</keyword>
<dbReference type="Proteomes" id="UP000187651">
    <property type="component" value="Unassembled WGS sequence"/>
</dbReference>
<accession>A0A1G9Z8L2</accession>
<keyword evidence="3" id="KW-1003">Cell membrane</keyword>
<dbReference type="PROSITE" id="PS51123">
    <property type="entry name" value="OMPA_2"/>
    <property type="match status" value="1"/>
</dbReference>
<evidence type="ECO:0000256" key="4">
    <source>
        <dbReference type="ARBA" id="ARBA00022692"/>
    </source>
</evidence>
<dbReference type="EMBL" id="FNHZ01000007">
    <property type="protein sequence ID" value="SDN17699.1"/>
    <property type="molecule type" value="Genomic_DNA"/>
</dbReference>
<dbReference type="InterPro" id="IPR006665">
    <property type="entry name" value="OmpA-like"/>
</dbReference>
<feature type="domain" description="OmpA-like" evidence="8">
    <location>
        <begin position="143"/>
        <end position="265"/>
    </location>
</feature>
<dbReference type="InterPro" id="IPR036737">
    <property type="entry name" value="OmpA-like_sf"/>
</dbReference>
<evidence type="ECO:0000256" key="3">
    <source>
        <dbReference type="ARBA" id="ARBA00022475"/>
    </source>
</evidence>
<gene>
    <name evidence="9" type="ORF">SAMN05216544_2080</name>
</gene>
<dbReference type="OrthoDB" id="9815217at2"/>
<evidence type="ECO:0000256" key="1">
    <source>
        <dbReference type="ARBA" id="ARBA00004162"/>
    </source>
</evidence>
<evidence type="ECO:0000313" key="9">
    <source>
        <dbReference type="EMBL" id="SDN17699.1"/>
    </source>
</evidence>
<dbReference type="InterPro" id="IPR025713">
    <property type="entry name" value="MotB-like_N_dom"/>
</dbReference>
<name>A0A1G9Z8L2_9FIRM</name>
<comment type="subcellular location">
    <subcellularLocation>
        <location evidence="1">Cell membrane</location>
        <topology evidence="1">Single-pass membrane protein</topology>
    </subcellularLocation>
</comment>
<keyword evidence="10" id="KW-1185">Reference proteome</keyword>
<evidence type="ECO:0000256" key="5">
    <source>
        <dbReference type="ARBA" id="ARBA00022989"/>
    </source>
</evidence>
<protein>
    <submittedName>
        <fullName evidence="9">Chemotaxis protein MotB</fullName>
    </submittedName>
</protein>
<evidence type="ECO:0000313" key="10">
    <source>
        <dbReference type="Proteomes" id="UP000187651"/>
    </source>
</evidence>
<dbReference type="Gene3D" id="3.30.1330.60">
    <property type="entry name" value="OmpA-like domain"/>
    <property type="match status" value="1"/>
</dbReference>